<dbReference type="InterPro" id="IPR012337">
    <property type="entry name" value="RNaseH-like_sf"/>
</dbReference>
<feature type="compositionally biased region" description="Basic and acidic residues" evidence="3">
    <location>
        <begin position="125"/>
        <end position="134"/>
    </location>
</feature>
<reference evidence="5 6" key="1">
    <citation type="submission" date="2018-08" db="EMBL/GenBank/DDBJ databases">
        <title>Genomic investigation of the strawberry pathogen Phytophthora fragariae indicates pathogenicity is determined by transcriptional variation in three key races.</title>
        <authorList>
            <person name="Adams T.M."/>
            <person name="Armitage A.D."/>
            <person name="Sobczyk M.K."/>
            <person name="Bates H.J."/>
            <person name="Dunwell J.M."/>
            <person name="Nellist C.F."/>
            <person name="Harrison R.J."/>
        </authorList>
    </citation>
    <scope>NUCLEOTIDE SEQUENCE [LARGE SCALE GENOMIC DNA]</scope>
    <source>
        <strain evidence="5 6">SCRP333</strain>
    </source>
</reference>
<evidence type="ECO:0000259" key="4">
    <source>
        <dbReference type="PROSITE" id="PS50994"/>
    </source>
</evidence>
<feature type="compositionally biased region" description="Gly residues" evidence="3">
    <location>
        <begin position="149"/>
        <end position="158"/>
    </location>
</feature>
<keyword evidence="1" id="KW-0479">Metal-binding</keyword>
<keyword evidence="6" id="KW-1185">Reference proteome</keyword>
<evidence type="ECO:0000313" key="6">
    <source>
        <dbReference type="Proteomes" id="UP000434957"/>
    </source>
</evidence>
<sequence length="930" mass="101680">MSMTTRSAASPSATAATSSGAPPATPARSGATTTLRIVSASPARPRAPSSATQPASPTAPTRTACARRQVAPPAAAPAPPPRRPARRAGDQRRAAARRPAARQRARREAQPDSEPSDVENDPDADEHADQRREQGGNGGGDDYRADAGGNDGGTGGAGYAAHDAIPGRAPVDLAVPTGQPHAIVDHRESVVQQLPQGGHPNPKHFTVRQFDGRVLPGAFDAGVIPWCKQFRSQLIGAQLRDGHRWSDAVQCSILLTCLSDEAADIFNELWQATPGLTVDQGLASLTEKYSTKIGEAAIRDRIRQATRRTDESYESYAQRLLTMADALPGSRYVETNAIAALEAFISTASPAEVKQLKFFAATAAQNKAPALLTLSNAVNFLTLFDKSDGVKALAPAAKRAKNNRGAATSAPAPVMAVVADRKRTMRGMTADGVYIQPKNVTADTKCRACGQLGHISWDPKCPQFLAQNTPFKAAKAYDGSTYFLVAVWRGYIRVYGLKTKDEADVRVADFLAFVERQSAVPPNGLQVLRTDGGGEFQTRDFRDLVATNGLRHQRSVRYRSSQNGVAERAIRTVSEMACAMLLGSKLPHYLWLDALRHATYILNRIPRPGTTLTPHERLFAVQPELRLMPVFGQSVVIRVPEPVRRKRFRFDGRGELGAFIGLNETIKGYRVYVPGDTQRIRESAGVIALDRMLHDDVVLPYDGTPPPPADGGGEDGYESINDEEIEAHYDEPVQLSHRTRRTPAEAQDVADFMRSTHFSREEVEAINGSASLTDRRRSERIQARDLSAAFLCLAEVIREPLNMAEARRSPQWPEWERAVHVEIKALEDNDTFELVRLPPGTRALDNTVQFRLKLAADGSIEKFKARVCARGDRQVYLLDYIETHAPVIDLVCVKVFFAFVVKFDMAMRQGDVPAAYLKAPLVETVYVKQV</sequence>
<dbReference type="Gene3D" id="3.30.420.10">
    <property type="entry name" value="Ribonuclease H-like superfamily/Ribonuclease H"/>
    <property type="match status" value="1"/>
</dbReference>
<dbReference type="InterPro" id="IPR036397">
    <property type="entry name" value="RNaseH_sf"/>
</dbReference>
<accession>A0A6A4BS83</accession>
<keyword evidence="2" id="KW-0378">Hydrolase</keyword>
<dbReference type="SUPFAM" id="SSF53098">
    <property type="entry name" value="Ribonuclease H-like"/>
    <property type="match status" value="1"/>
</dbReference>
<dbReference type="InterPro" id="IPR013103">
    <property type="entry name" value="RVT_2"/>
</dbReference>
<feature type="compositionally biased region" description="Acidic residues" evidence="3">
    <location>
        <begin position="114"/>
        <end position="124"/>
    </location>
</feature>
<evidence type="ECO:0000256" key="3">
    <source>
        <dbReference type="SAM" id="MobiDB-lite"/>
    </source>
</evidence>
<dbReference type="PROSITE" id="PS50994">
    <property type="entry name" value="INTEGRASE"/>
    <property type="match status" value="1"/>
</dbReference>
<name>A0A6A4BS83_9STRA</name>
<feature type="compositionally biased region" description="Basic residues" evidence="3">
    <location>
        <begin position="94"/>
        <end position="105"/>
    </location>
</feature>
<proteinExistence type="predicted"/>
<feature type="compositionally biased region" description="Low complexity" evidence="3">
    <location>
        <begin position="1"/>
        <end position="73"/>
    </location>
</feature>
<dbReference type="PANTHER" id="PTHR42648">
    <property type="entry name" value="TRANSPOSASE, PUTATIVE-RELATED"/>
    <property type="match status" value="1"/>
</dbReference>
<feature type="domain" description="Integrase catalytic" evidence="4">
    <location>
        <begin position="455"/>
        <end position="622"/>
    </location>
</feature>
<dbReference type="AlphaFoldDB" id="A0A6A4BS83"/>
<dbReference type="GO" id="GO:0016787">
    <property type="term" value="F:hydrolase activity"/>
    <property type="evidence" value="ECO:0007669"/>
    <property type="project" value="UniProtKB-KW"/>
</dbReference>
<dbReference type="GO" id="GO:0015074">
    <property type="term" value="P:DNA integration"/>
    <property type="evidence" value="ECO:0007669"/>
    <property type="project" value="InterPro"/>
</dbReference>
<dbReference type="EMBL" id="QXFT01004454">
    <property type="protein sequence ID" value="KAE9277885.1"/>
    <property type="molecule type" value="Genomic_DNA"/>
</dbReference>
<dbReference type="PANTHER" id="PTHR42648:SF28">
    <property type="entry name" value="TRANSPOSON-ENCODED PROTEIN WITH RIBONUCLEASE H-LIKE AND RETROVIRUS ZINC FINGER-LIKE DOMAINS"/>
    <property type="match status" value="1"/>
</dbReference>
<dbReference type="Proteomes" id="UP000434957">
    <property type="component" value="Unassembled WGS sequence"/>
</dbReference>
<dbReference type="InterPro" id="IPR039537">
    <property type="entry name" value="Retrotran_Ty1/copia-like"/>
</dbReference>
<comment type="caution">
    <text evidence="5">The sequence shown here is derived from an EMBL/GenBank/DDBJ whole genome shotgun (WGS) entry which is preliminary data.</text>
</comment>
<dbReference type="InterPro" id="IPR001584">
    <property type="entry name" value="Integrase_cat-core"/>
</dbReference>
<organism evidence="5 6">
    <name type="scientific">Phytophthora rubi</name>
    <dbReference type="NCBI Taxonomy" id="129364"/>
    <lineage>
        <taxon>Eukaryota</taxon>
        <taxon>Sar</taxon>
        <taxon>Stramenopiles</taxon>
        <taxon>Oomycota</taxon>
        <taxon>Peronosporomycetes</taxon>
        <taxon>Peronosporales</taxon>
        <taxon>Peronosporaceae</taxon>
        <taxon>Phytophthora</taxon>
    </lineage>
</organism>
<feature type="region of interest" description="Disordered" evidence="3">
    <location>
        <begin position="1"/>
        <end position="163"/>
    </location>
</feature>
<dbReference type="Pfam" id="PF07727">
    <property type="entry name" value="RVT_2"/>
    <property type="match status" value="1"/>
</dbReference>
<gene>
    <name evidence="5" type="ORF">PR003_g28669</name>
</gene>
<evidence type="ECO:0000256" key="1">
    <source>
        <dbReference type="ARBA" id="ARBA00022723"/>
    </source>
</evidence>
<evidence type="ECO:0000256" key="2">
    <source>
        <dbReference type="ARBA" id="ARBA00022801"/>
    </source>
</evidence>
<dbReference type="GO" id="GO:0003676">
    <property type="term" value="F:nucleic acid binding"/>
    <property type="evidence" value="ECO:0007669"/>
    <property type="project" value="InterPro"/>
</dbReference>
<evidence type="ECO:0000313" key="5">
    <source>
        <dbReference type="EMBL" id="KAE9277885.1"/>
    </source>
</evidence>
<dbReference type="GO" id="GO:0046872">
    <property type="term" value="F:metal ion binding"/>
    <property type="evidence" value="ECO:0007669"/>
    <property type="project" value="UniProtKB-KW"/>
</dbReference>
<feature type="non-terminal residue" evidence="5">
    <location>
        <position position="930"/>
    </location>
</feature>
<protein>
    <recommendedName>
        <fullName evidence="4">Integrase catalytic domain-containing protein</fullName>
    </recommendedName>
</protein>